<feature type="compositionally biased region" description="Low complexity" evidence="1">
    <location>
        <begin position="204"/>
        <end position="220"/>
    </location>
</feature>
<feature type="compositionally biased region" description="Low complexity" evidence="1">
    <location>
        <begin position="301"/>
        <end position="310"/>
    </location>
</feature>
<feature type="compositionally biased region" description="Acidic residues" evidence="1">
    <location>
        <begin position="88"/>
        <end position="120"/>
    </location>
</feature>
<feature type="region of interest" description="Disordered" evidence="1">
    <location>
        <begin position="1"/>
        <end position="26"/>
    </location>
</feature>
<evidence type="ECO:0000313" key="2">
    <source>
        <dbReference type="EMBL" id="RNA29776.1"/>
    </source>
</evidence>
<organism evidence="2 3">
    <name type="scientific">Brachionus plicatilis</name>
    <name type="common">Marine rotifer</name>
    <name type="synonym">Brachionus muelleri</name>
    <dbReference type="NCBI Taxonomy" id="10195"/>
    <lineage>
        <taxon>Eukaryota</taxon>
        <taxon>Metazoa</taxon>
        <taxon>Spiralia</taxon>
        <taxon>Gnathifera</taxon>
        <taxon>Rotifera</taxon>
        <taxon>Eurotatoria</taxon>
        <taxon>Monogononta</taxon>
        <taxon>Pseudotrocha</taxon>
        <taxon>Ploima</taxon>
        <taxon>Brachionidae</taxon>
        <taxon>Brachionus</taxon>
    </lineage>
</organism>
<feature type="region of interest" description="Disordered" evidence="1">
    <location>
        <begin position="39"/>
        <end position="140"/>
    </location>
</feature>
<evidence type="ECO:0000256" key="1">
    <source>
        <dbReference type="SAM" id="MobiDB-lite"/>
    </source>
</evidence>
<keyword evidence="3" id="KW-1185">Reference proteome</keyword>
<dbReference type="EMBL" id="REGN01002164">
    <property type="protein sequence ID" value="RNA29776.1"/>
    <property type="molecule type" value="Genomic_DNA"/>
</dbReference>
<reference evidence="2 3" key="1">
    <citation type="journal article" date="2018" name="Sci. Rep.">
        <title>Genomic signatures of local adaptation to the degree of environmental predictability in rotifers.</title>
        <authorList>
            <person name="Franch-Gras L."/>
            <person name="Hahn C."/>
            <person name="Garcia-Roger E.M."/>
            <person name="Carmona M.J."/>
            <person name="Serra M."/>
            <person name="Gomez A."/>
        </authorList>
    </citation>
    <scope>NUCLEOTIDE SEQUENCE [LARGE SCALE GENOMIC DNA]</scope>
    <source>
        <strain evidence="2">HYR1</strain>
    </source>
</reference>
<feature type="compositionally biased region" description="Polar residues" evidence="1">
    <location>
        <begin position="1"/>
        <end position="17"/>
    </location>
</feature>
<accession>A0A3M7S1U6</accession>
<feature type="region of interest" description="Disordered" evidence="1">
    <location>
        <begin position="204"/>
        <end position="227"/>
    </location>
</feature>
<feature type="compositionally biased region" description="Basic residues" evidence="1">
    <location>
        <begin position="125"/>
        <end position="134"/>
    </location>
</feature>
<proteinExistence type="predicted"/>
<protein>
    <submittedName>
        <fullName evidence="2">Uncharacterized protein</fullName>
    </submittedName>
</protein>
<gene>
    <name evidence="2" type="ORF">BpHYR1_034764</name>
</gene>
<dbReference type="OrthoDB" id="10617763at2759"/>
<name>A0A3M7S1U6_BRAPC</name>
<comment type="caution">
    <text evidence="2">The sequence shown here is derived from an EMBL/GenBank/DDBJ whole genome shotgun (WGS) entry which is preliminary data.</text>
</comment>
<dbReference type="AlphaFoldDB" id="A0A3M7S1U6"/>
<feature type="region of interest" description="Disordered" evidence="1">
    <location>
        <begin position="289"/>
        <end position="310"/>
    </location>
</feature>
<dbReference type="Proteomes" id="UP000276133">
    <property type="component" value="Unassembled WGS sequence"/>
</dbReference>
<evidence type="ECO:0000313" key="3">
    <source>
        <dbReference type="Proteomes" id="UP000276133"/>
    </source>
</evidence>
<sequence length="391" mass="43581">MLVELLSNQSETDSSENLYARMERPKSAKYNLERYKKASAHASRFNKAQGYPAEGSQSAYAGRLRPKSARHGLDRHRQEAAQQVVEPAAEEEAAEDEDELDDLEGLLIGEDDSGSEPDSLDQERRKKPKTKLLSKRALNARPTVGPHVLLSSLPNKTSNFNTYTTFRPTAVTTNYSTSHTGLKVVHLHPDKENESLDQTNASLNTTTTANSSSSSSTSSSKLQPVLQEHTDNTDRFKNSHIEATSRELLSDWLRKDDDVDINVKHDDDVIDENLVYTCKYQKSVKTGRLGRGPVSGRTTRSDFSSNSSFSHAKTGDSAAFFNREKSGMSDPWAKRNPTLIAQNVLLKHRAELEQITANRTNNTSRTSTTPNLLAHATLNRCLLPDTKYFKK</sequence>